<protein>
    <submittedName>
        <fullName evidence="2">DUF1854 domain-containing protein</fullName>
    </submittedName>
</protein>
<comment type="caution">
    <text evidence="2">The sequence shown here is derived from an EMBL/GenBank/DDBJ whole genome shotgun (WGS) entry which is preliminary data.</text>
</comment>
<proteinExistence type="predicted"/>
<reference evidence="2 3" key="1">
    <citation type="submission" date="2024-08" db="EMBL/GenBank/DDBJ databases">
        <authorList>
            <person name="Lu H."/>
        </authorList>
    </citation>
    <scope>NUCLEOTIDE SEQUENCE [LARGE SCALE GENOMIC DNA]</scope>
    <source>
        <strain evidence="2 3">BYS180W</strain>
    </source>
</reference>
<dbReference type="InterPro" id="IPR015005">
    <property type="entry name" value="DUF1854"/>
</dbReference>
<evidence type="ECO:0000313" key="2">
    <source>
        <dbReference type="EMBL" id="MFG6448852.1"/>
    </source>
</evidence>
<organism evidence="2 3">
    <name type="scientific">Roseateles rivi</name>
    <dbReference type="NCBI Taxonomy" id="3299028"/>
    <lineage>
        <taxon>Bacteria</taxon>
        <taxon>Pseudomonadati</taxon>
        <taxon>Pseudomonadota</taxon>
        <taxon>Betaproteobacteria</taxon>
        <taxon>Burkholderiales</taxon>
        <taxon>Sphaerotilaceae</taxon>
        <taxon>Roseateles</taxon>
    </lineage>
</organism>
<name>A0ABW7FX14_9BURK</name>
<dbReference type="Proteomes" id="UP001606099">
    <property type="component" value="Unassembled WGS sequence"/>
</dbReference>
<dbReference type="RefSeq" id="WP_394461483.1">
    <property type="nucleotide sequence ID" value="NZ_JBIGHZ010000004.1"/>
</dbReference>
<accession>A0ABW7FX14</accession>
<keyword evidence="3" id="KW-1185">Reference proteome</keyword>
<feature type="domain" description="DUF1854" evidence="1">
    <location>
        <begin position="26"/>
        <end position="155"/>
    </location>
</feature>
<evidence type="ECO:0000313" key="3">
    <source>
        <dbReference type="Proteomes" id="UP001606099"/>
    </source>
</evidence>
<gene>
    <name evidence="2" type="ORF">ACG0Z6_11465</name>
</gene>
<dbReference type="EMBL" id="JBIGHZ010000004">
    <property type="protein sequence ID" value="MFG6448852.1"/>
    <property type="molecule type" value="Genomic_DNA"/>
</dbReference>
<evidence type="ECO:0000259" key="1">
    <source>
        <dbReference type="Pfam" id="PF08909"/>
    </source>
</evidence>
<sequence>MTTQFQSLTRNAFGQLDLVDAQGVRHEGVVPVRAHPLSAPDEGIALVGRDGHECLWIERLAALEAAPRALLQEELAAREITPVVQQLVSVSTFSTPSHWHVQTDRGPTDFILKTEEDIRRLPDGRLLITSHHGLHFWVQDRLGLDRHSRRLLERFL</sequence>
<dbReference type="Pfam" id="PF08909">
    <property type="entry name" value="DUF1854"/>
    <property type="match status" value="1"/>
</dbReference>